<evidence type="ECO:0000313" key="2">
    <source>
        <dbReference type="EMBL" id="MBA9087899.1"/>
    </source>
</evidence>
<dbReference type="EMBL" id="JACJIP010000038">
    <property type="protein sequence ID" value="MBA9087899.1"/>
    <property type="molecule type" value="Genomic_DNA"/>
</dbReference>
<feature type="transmembrane region" description="Helical" evidence="1">
    <location>
        <begin position="124"/>
        <end position="143"/>
    </location>
</feature>
<dbReference type="AlphaFoldDB" id="A0A7W3SXF5"/>
<evidence type="ECO:0000313" key="3">
    <source>
        <dbReference type="Proteomes" id="UP000567067"/>
    </source>
</evidence>
<keyword evidence="1" id="KW-0472">Membrane</keyword>
<reference evidence="2 3" key="1">
    <citation type="submission" date="2020-08" db="EMBL/GenBank/DDBJ databases">
        <title>Genomic Encyclopedia of Type Strains, Phase III (KMG-III): the genomes of soil and plant-associated and newly described type strains.</title>
        <authorList>
            <person name="Whitman W."/>
        </authorList>
    </citation>
    <scope>NUCLEOTIDE SEQUENCE [LARGE SCALE GENOMIC DNA]</scope>
    <source>
        <strain evidence="2 3">CECT 8693</strain>
    </source>
</reference>
<dbReference type="Proteomes" id="UP000567067">
    <property type="component" value="Unassembled WGS sequence"/>
</dbReference>
<feature type="transmembrane region" description="Helical" evidence="1">
    <location>
        <begin position="69"/>
        <end position="88"/>
    </location>
</feature>
<organism evidence="2 3">
    <name type="scientific">Fontibacillus solani</name>
    <dbReference type="NCBI Taxonomy" id="1572857"/>
    <lineage>
        <taxon>Bacteria</taxon>
        <taxon>Bacillati</taxon>
        <taxon>Bacillota</taxon>
        <taxon>Bacilli</taxon>
        <taxon>Bacillales</taxon>
        <taxon>Paenibacillaceae</taxon>
        <taxon>Fontibacillus</taxon>
    </lineage>
</organism>
<comment type="caution">
    <text evidence="2">The sequence shown here is derived from an EMBL/GenBank/DDBJ whole genome shotgun (WGS) entry which is preliminary data.</text>
</comment>
<dbReference type="Pfam" id="PF04657">
    <property type="entry name" value="DMT_YdcZ"/>
    <property type="match status" value="1"/>
</dbReference>
<keyword evidence="1" id="KW-1133">Transmembrane helix</keyword>
<feature type="transmembrane region" description="Helical" evidence="1">
    <location>
        <begin position="37"/>
        <end position="57"/>
    </location>
</feature>
<feature type="transmembrane region" description="Helical" evidence="1">
    <location>
        <begin position="94"/>
        <end position="112"/>
    </location>
</feature>
<gene>
    <name evidence="2" type="ORF">FHR92_004392</name>
</gene>
<accession>A0A7W3SXF5</accession>
<dbReference type="PANTHER" id="PTHR34821">
    <property type="entry name" value="INNER MEMBRANE PROTEIN YDCZ"/>
    <property type="match status" value="1"/>
</dbReference>
<proteinExistence type="predicted"/>
<dbReference type="PANTHER" id="PTHR34821:SF2">
    <property type="entry name" value="INNER MEMBRANE PROTEIN YDCZ"/>
    <property type="match status" value="1"/>
</dbReference>
<dbReference type="InterPro" id="IPR006750">
    <property type="entry name" value="YdcZ"/>
</dbReference>
<dbReference type="RefSeq" id="WP_182539151.1">
    <property type="nucleotide sequence ID" value="NZ_JACJIP010000038.1"/>
</dbReference>
<dbReference type="GO" id="GO:0005886">
    <property type="term" value="C:plasma membrane"/>
    <property type="evidence" value="ECO:0007669"/>
    <property type="project" value="TreeGrafter"/>
</dbReference>
<keyword evidence="1" id="KW-0812">Transmembrane</keyword>
<sequence>MLSLLVVFLTLVGGAAVSTQSSLNSRLSKTIGLIETVFFSFGSGALVLGVLVVFFGSGNISELLHAPKLELFAVFLGIAFVFLSIFNVNKLGVTAANLTAIVGQILAGFVIDKLGLFGSQVIDISWQRCISILLMIGALALIFTEQHSSRKTY</sequence>
<evidence type="ECO:0000256" key="1">
    <source>
        <dbReference type="SAM" id="Phobius"/>
    </source>
</evidence>
<name>A0A7W3SXF5_9BACL</name>
<protein>
    <submittedName>
        <fullName evidence="2">Transporter family-2 protein</fullName>
    </submittedName>
</protein>
<keyword evidence="3" id="KW-1185">Reference proteome</keyword>